<organism evidence="1 2">
    <name type="scientific">Candidatus Roizmanbacteria bacterium RIFCSPHIGHO2_02_FULL_38_11</name>
    <dbReference type="NCBI Taxonomy" id="1802039"/>
    <lineage>
        <taxon>Bacteria</taxon>
        <taxon>Candidatus Roizmaniibacteriota</taxon>
    </lineage>
</organism>
<dbReference type="GO" id="GO:0003677">
    <property type="term" value="F:DNA binding"/>
    <property type="evidence" value="ECO:0007669"/>
    <property type="project" value="InterPro"/>
</dbReference>
<gene>
    <name evidence="1" type="ORF">A3C25_02740</name>
</gene>
<sequence>MDVTKRINRLIGQLKGIQRMVETNRDCSEVIQQISAVKKAIDGLSKTILVSDICQYVPSKDSKKVEEMVERAINL</sequence>
<name>A0A1F7H1H0_9BACT</name>
<dbReference type="EMBL" id="MFZO01000021">
    <property type="protein sequence ID" value="OGK24965.1"/>
    <property type="molecule type" value="Genomic_DNA"/>
</dbReference>
<dbReference type="Gene3D" id="1.20.58.1000">
    <property type="entry name" value="Metal-sensitive repressor, helix protomer"/>
    <property type="match status" value="1"/>
</dbReference>
<accession>A0A1F7H1H0</accession>
<proteinExistence type="predicted"/>
<reference evidence="1 2" key="1">
    <citation type="journal article" date="2016" name="Nat. Commun.">
        <title>Thousands of microbial genomes shed light on interconnected biogeochemical processes in an aquifer system.</title>
        <authorList>
            <person name="Anantharaman K."/>
            <person name="Brown C.T."/>
            <person name="Hug L.A."/>
            <person name="Sharon I."/>
            <person name="Castelle C.J."/>
            <person name="Probst A.J."/>
            <person name="Thomas B.C."/>
            <person name="Singh A."/>
            <person name="Wilkins M.J."/>
            <person name="Karaoz U."/>
            <person name="Brodie E.L."/>
            <person name="Williams K.H."/>
            <person name="Hubbard S.S."/>
            <person name="Banfield J.F."/>
        </authorList>
    </citation>
    <scope>NUCLEOTIDE SEQUENCE [LARGE SCALE GENOMIC DNA]</scope>
</reference>
<dbReference type="Pfam" id="PF02583">
    <property type="entry name" value="Trns_repr_metal"/>
    <property type="match status" value="1"/>
</dbReference>
<dbReference type="GO" id="GO:0046872">
    <property type="term" value="F:metal ion binding"/>
    <property type="evidence" value="ECO:0007669"/>
    <property type="project" value="InterPro"/>
</dbReference>
<protein>
    <recommendedName>
        <fullName evidence="3">Cytoplasmic protein</fullName>
    </recommendedName>
</protein>
<dbReference type="PANTHER" id="PTHR33677">
    <property type="entry name" value="TRANSCRIPTIONAL REPRESSOR FRMR-RELATED"/>
    <property type="match status" value="1"/>
</dbReference>
<dbReference type="PANTHER" id="PTHR33677:SF5">
    <property type="entry name" value="TRANSCRIPTIONAL REPRESSOR FRMR"/>
    <property type="match status" value="1"/>
</dbReference>
<dbReference type="InterPro" id="IPR003735">
    <property type="entry name" value="Metal_Tscrpt_repr"/>
</dbReference>
<evidence type="ECO:0000313" key="2">
    <source>
        <dbReference type="Proteomes" id="UP000177913"/>
    </source>
</evidence>
<dbReference type="InterPro" id="IPR038390">
    <property type="entry name" value="Metal_Tscrpt_repr_sf"/>
</dbReference>
<dbReference type="AlphaFoldDB" id="A0A1F7H1H0"/>
<evidence type="ECO:0000313" key="1">
    <source>
        <dbReference type="EMBL" id="OGK24965.1"/>
    </source>
</evidence>
<dbReference type="Proteomes" id="UP000177913">
    <property type="component" value="Unassembled WGS sequence"/>
</dbReference>
<comment type="caution">
    <text evidence="1">The sequence shown here is derived from an EMBL/GenBank/DDBJ whole genome shotgun (WGS) entry which is preliminary data.</text>
</comment>
<evidence type="ECO:0008006" key="3">
    <source>
        <dbReference type="Google" id="ProtNLM"/>
    </source>
</evidence>
<dbReference type="CDD" id="cd10148">
    <property type="entry name" value="CsoR-like_DUF156"/>
    <property type="match status" value="1"/>
</dbReference>
<dbReference type="GO" id="GO:0045892">
    <property type="term" value="P:negative regulation of DNA-templated transcription"/>
    <property type="evidence" value="ECO:0007669"/>
    <property type="project" value="UniProtKB-ARBA"/>
</dbReference>